<accession>A0A9D3XW73</accession>
<dbReference type="EMBL" id="JAHDVG010000463">
    <property type="protein sequence ID" value="KAH1186295.1"/>
    <property type="molecule type" value="Genomic_DNA"/>
</dbReference>
<dbReference type="AlphaFoldDB" id="A0A9D3XW73"/>
<reference evidence="1" key="1">
    <citation type="submission" date="2021-09" db="EMBL/GenBank/DDBJ databases">
        <title>The genome of Mauremys mutica provides insights into the evolution of semi-aquatic lifestyle.</title>
        <authorList>
            <person name="Gong S."/>
            <person name="Gao Y."/>
        </authorList>
    </citation>
    <scope>NUCLEOTIDE SEQUENCE</scope>
    <source>
        <strain evidence="1">MM-2020</strain>
        <tissue evidence="1">Muscle</tissue>
    </source>
</reference>
<keyword evidence="2" id="KW-1185">Reference proteome</keyword>
<dbReference type="Proteomes" id="UP000827986">
    <property type="component" value="Unassembled WGS sequence"/>
</dbReference>
<protein>
    <submittedName>
        <fullName evidence="1">Uncharacterized protein</fullName>
    </submittedName>
</protein>
<proteinExistence type="predicted"/>
<name>A0A9D3XW73_9SAUR</name>
<comment type="caution">
    <text evidence="1">The sequence shown here is derived from an EMBL/GenBank/DDBJ whole genome shotgun (WGS) entry which is preliminary data.</text>
</comment>
<organism evidence="1 2">
    <name type="scientific">Mauremys mutica</name>
    <name type="common">yellowpond turtle</name>
    <dbReference type="NCBI Taxonomy" id="74926"/>
    <lineage>
        <taxon>Eukaryota</taxon>
        <taxon>Metazoa</taxon>
        <taxon>Chordata</taxon>
        <taxon>Craniata</taxon>
        <taxon>Vertebrata</taxon>
        <taxon>Euteleostomi</taxon>
        <taxon>Archelosauria</taxon>
        <taxon>Testudinata</taxon>
        <taxon>Testudines</taxon>
        <taxon>Cryptodira</taxon>
        <taxon>Durocryptodira</taxon>
        <taxon>Testudinoidea</taxon>
        <taxon>Geoemydidae</taxon>
        <taxon>Geoemydinae</taxon>
        <taxon>Mauremys</taxon>
    </lineage>
</organism>
<gene>
    <name evidence="1" type="ORF">KIL84_019044</name>
</gene>
<sequence length="136" mass="15166">MWEGPSRERALGLGRSWMEPLRQASSGREPTLKLTGLELPMKLVPRQGRRVDAILGAVCSVKDEAGLWPIRTTYYKCLSRSLQARLAESSIFLKEPCKLLQFLPLPSEVHTSPVHPGQLYSSGFHCPALYRGSDAM</sequence>
<evidence type="ECO:0000313" key="2">
    <source>
        <dbReference type="Proteomes" id="UP000827986"/>
    </source>
</evidence>
<evidence type="ECO:0000313" key="1">
    <source>
        <dbReference type="EMBL" id="KAH1186295.1"/>
    </source>
</evidence>